<sequence length="45" mass="5062">GFLSGFGVKPPQSTLFLRAVAWRGSRCRLARFLVSPGEGWRRGRQ</sequence>
<name>A0A392TD42_9FABA</name>
<comment type="caution">
    <text evidence="1">The sequence shown here is derived from an EMBL/GenBank/DDBJ whole genome shotgun (WGS) entry which is preliminary data.</text>
</comment>
<dbReference type="EMBL" id="LXQA010554128">
    <property type="protein sequence ID" value="MCI58928.1"/>
    <property type="molecule type" value="Genomic_DNA"/>
</dbReference>
<organism evidence="1 2">
    <name type="scientific">Trifolium medium</name>
    <dbReference type="NCBI Taxonomy" id="97028"/>
    <lineage>
        <taxon>Eukaryota</taxon>
        <taxon>Viridiplantae</taxon>
        <taxon>Streptophyta</taxon>
        <taxon>Embryophyta</taxon>
        <taxon>Tracheophyta</taxon>
        <taxon>Spermatophyta</taxon>
        <taxon>Magnoliopsida</taxon>
        <taxon>eudicotyledons</taxon>
        <taxon>Gunneridae</taxon>
        <taxon>Pentapetalae</taxon>
        <taxon>rosids</taxon>
        <taxon>fabids</taxon>
        <taxon>Fabales</taxon>
        <taxon>Fabaceae</taxon>
        <taxon>Papilionoideae</taxon>
        <taxon>50 kb inversion clade</taxon>
        <taxon>NPAAA clade</taxon>
        <taxon>Hologalegina</taxon>
        <taxon>IRL clade</taxon>
        <taxon>Trifolieae</taxon>
        <taxon>Trifolium</taxon>
    </lineage>
</organism>
<protein>
    <submittedName>
        <fullName evidence="1">Uncharacterized protein</fullName>
    </submittedName>
</protein>
<feature type="non-terminal residue" evidence="1">
    <location>
        <position position="1"/>
    </location>
</feature>
<proteinExistence type="predicted"/>
<evidence type="ECO:0000313" key="1">
    <source>
        <dbReference type="EMBL" id="MCI58928.1"/>
    </source>
</evidence>
<dbReference type="Proteomes" id="UP000265520">
    <property type="component" value="Unassembled WGS sequence"/>
</dbReference>
<reference evidence="1 2" key="1">
    <citation type="journal article" date="2018" name="Front. Plant Sci.">
        <title>Red Clover (Trifolium pratense) and Zigzag Clover (T. medium) - A Picture of Genomic Similarities and Differences.</title>
        <authorList>
            <person name="Dluhosova J."/>
            <person name="Istvanek J."/>
            <person name="Nedelnik J."/>
            <person name="Repkova J."/>
        </authorList>
    </citation>
    <scope>NUCLEOTIDE SEQUENCE [LARGE SCALE GENOMIC DNA]</scope>
    <source>
        <strain evidence="2">cv. 10/8</strain>
        <tissue evidence="1">Leaf</tissue>
    </source>
</reference>
<dbReference type="AlphaFoldDB" id="A0A392TD42"/>
<keyword evidence="2" id="KW-1185">Reference proteome</keyword>
<accession>A0A392TD42</accession>
<evidence type="ECO:0000313" key="2">
    <source>
        <dbReference type="Proteomes" id="UP000265520"/>
    </source>
</evidence>